<sequence>MDAAGVETRWHKGNRIEMPKSFIVAFCFCIILLNNLVTAAGCFGMSLAEKKEKEFTKAEAFCIKFTKEDCAGKSVNKKYFTYYCKLNKEGRCRPGSKRDN</sequence>
<dbReference type="WBParaSite" id="GPLIN_001098200">
    <property type="protein sequence ID" value="GPLIN_001098200"/>
    <property type="gene ID" value="GPLIN_001098200"/>
</dbReference>
<keyword evidence="1" id="KW-0472">Membrane</keyword>
<proteinExistence type="predicted"/>
<reference evidence="2" key="1">
    <citation type="submission" date="2014-05" db="EMBL/GenBank/DDBJ databases">
        <title>The genome and life-stage specific transcriptomes of Globodera pallida elucidate key aspects of plant parasitism by a cyst nematode.</title>
        <authorList>
            <person name="Cotton J.A."/>
            <person name="Lilley C.J."/>
            <person name="Jones L.M."/>
            <person name="Kikuchi T."/>
            <person name="Reid A.J."/>
            <person name="Thorpe P."/>
            <person name="Tsai I.J."/>
            <person name="Beasley H."/>
            <person name="Blok V."/>
            <person name="Cock P.J.A."/>
            <person name="Van den Akker S.E."/>
            <person name="Holroyd N."/>
            <person name="Hunt M."/>
            <person name="Mantelin S."/>
            <person name="Naghra H."/>
            <person name="Pain A."/>
            <person name="Palomares-Rius J.E."/>
            <person name="Zarowiecki M."/>
            <person name="Berriman M."/>
            <person name="Jones J.T."/>
            <person name="Urwin P.E."/>
        </authorList>
    </citation>
    <scope>NUCLEOTIDE SEQUENCE [LARGE SCALE GENOMIC DNA]</scope>
    <source>
        <strain evidence="2">Lindley</strain>
    </source>
</reference>
<keyword evidence="1" id="KW-0812">Transmembrane</keyword>
<keyword evidence="2" id="KW-1185">Reference proteome</keyword>
<name>A0A183CDM8_GLOPA</name>
<keyword evidence="1" id="KW-1133">Transmembrane helix</keyword>
<feature type="transmembrane region" description="Helical" evidence="1">
    <location>
        <begin position="22"/>
        <end position="48"/>
    </location>
</feature>
<reference evidence="3" key="2">
    <citation type="submission" date="2016-06" db="UniProtKB">
        <authorList>
            <consortium name="WormBaseParasite"/>
        </authorList>
    </citation>
    <scope>IDENTIFICATION</scope>
</reference>
<evidence type="ECO:0000313" key="2">
    <source>
        <dbReference type="Proteomes" id="UP000050741"/>
    </source>
</evidence>
<dbReference type="AlphaFoldDB" id="A0A183CDM8"/>
<dbReference type="Proteomes" id="UP000050741">
    <property type="component" value="Unassembled WGS sequence"/>
</dbReference>
<protein>
    <submittedName>
        <fullName evidence="3">BPTI/Kunitz inhibitor domain-containing protein</fullName>
    </submittedName>
</protein>
<accession>A0A183CDM8</accession>
<evidence type="ECO:0000313" key="3">
    <source>
        <dbReference type="WBParaSite" id="GPLIN_001098200"/>
    </source>
</evidence>
<evidence type="ECO:0000256" key="1">
    <source>
        <dbReference type="SAM" id="Phobius"/>
    </source>
</evidence>
<organism evidence="2 3">
    <name type="scientific">Globodera pallida</name>
    <name type="common">Potato cyst nematode worm</name>
    <name type="synonym">Heterodera pallida</name>
    <dbReference type="NCBI Taxonomy" id="36090"/>
    <lineage>
        <taxon>Eukaryota</taxon>
        <taxon>Metazoa</taxon>
        <taxon>Ecdysozoa</taxon>
        <taxon>Nematoda</taxon>
        <taxon>Chromadorea</taxon>
        <taxon>Rhabditida</taxon>
        <taxon>Tylenchina</taxon>
        <taxon>Tylenchomorpha</taxon>
        <taxon>Tylenchoidea</taxon>
        <taxon>Heteroderidae</taxon>
        <taxon>Heteroderinae</taxon>
        <taxon>Globodera</taxon>
    </lineage>
</organism>